<keyword evidence="3" id="KW-1185">Reference proteome</keyword>
<protein>
    <submittedName>
        <fullName evidence="2">Uncharacterized protein</fullName>
    </submittedName>
</protein>
<proteinExistence type="predicted"/>
<gene>
    <name evidence="2" type="ORF">GRI65_06090</name>
</gene>
<name>A0A845AYE2_9SPHN</name>
<comment type="caution">
    <text evidence="2">The sequence shown here is derived from an EMBL/GenBank/DDBJ whole genome shotgun (WGS) entry which is preliminary data.</text>
</comment>
<reference evidence="2 3" key="1">
    <citation type="submission" date="2019-12" db="EMBL/GenBank/DDBJ databases">
        <title>Genomic-based taxomic classification of the family Erythrobacteraceae.</title>
        <authorList>
            <person name="Xu L."/>
        </authorList>
    </citation>
    <scope>NUCLEOTIDE SEQUENCE [LARGE SCALE GENOMIC DNA]</scope>
    <source>
        <strain evidence="2 3">KCTC 42453</strain>
    </source>
</reference>
<dbReference type="OrthoDB" id="7433073at2"/>
<evidence type="ECO:0000313" key="3">
    <source>
        <dbReference type="Proteomes" id="UP000431922"/>
    </source>
</evidence>
<feature type="transmembrane region" description="Helical" evidence="1">
    <location>
        <begin position="6"/>
        <end position="27"/>
    </location>
</feature>
<organism evidence="2 3">
    <name type="scientific">Allopontixanthobacter sediminis</name>
    <dbReference type="NCBI Taxonomy" id="1689985"/>
    <lineage>
        <taxon>Bacteria</taxon>
        <taxon>Pseudomonadati</taxon>
        <taxon>Pseudomonadota</taxon>
        <taxon>Alphaproteobacteria</taxon>
        <taxon>Sphingomonadales</taxon>
        <taxon>Erythrobacteraceae</taxon>
        <taxon>Allopontixanthobacter</taxon>
    </lineage>
</organism>
<dbReference type="RefSeq" id="WP_160755672.1">
    <property type="nucleotide sequence ID" value="NZ_WTYL01000002.1"/>
</dbReference>
<keyword evidence="1" id="KW-0472">Membrane</keyword>
<keyword evidence="1" id="KW-1133">Transmembrane helix</keyword>
<dbReference type="EMBL" id="WTYL01000002">
    <property type="protein sequence ID" value="MXP44021.1"/>
    <property type="molecule type" value="Genomic_DNA"/>
</dbReference>
<feature type="transmembrane region" description="Helical" evidence="1">
    <location>
        <begin position="61"/>
        <end position="84"/>
    </location>
</feature>
<dbReference type="Proteomes" id="UP000431922">
    <property type="component" value="Unassembled WGS sequence"/>
</dbReference>
<evidence type="ECO:0000256" key="1">
    <source>
        <dbReference type="SAM" id="Phobius"/>
    </source>
</evidence>
<evidence type="ECO:0000313" key="2">
    <source>
        <dbReference type="EMBL" id="MXP44021.1"/>
    </source>
</evidence>
<dbReference type="AlphaFoldDB" id="A0A845AYE2"/>
<accession>A0A845AYE2</accession>
<sequence length="85" mass="9566">MEGAVILKGFGLLFAGLLFVWLGIIGWKHRREERINIIEAAILKISNEEPLPRSLFDRAMAYLQPILMLVFGPAMILTGLVLLFV</sequence>
<keyword evidence="1" id="KW-0812">Transmembrane</keyword>